<dbReference type="Proteomes" id="UP000008143">
    <property type="component" value="Chromosome 8"/>
</dbReference>
<dbReference type="AlphaFoldDB" id="A0A8J1IP38"/>
<keyword evidence="2" id="KW-1133">Transmembrane helix</keyword>
<evidence type="ECO:0000313" key="6">
    <source>
        <dbReference type="Xenbase" id="XB-GENE-29091903"/>
    </source>
</evidence>
<evidence type="ECO:0000313" key="4">
    <source>
        <dbReference type="Proteomes" id="UP000008143"/>
    </source>
</evidence>
<evidence type="ECO:0000256" key="2">
    <source>
        <dbReference type="SAM" id="Phobius"/>
    </source>
</evidence>
<dbReference type="Gene3D" id="2.60.40.10">
    <property type="entry name" value="Immunoglobulins"/>
    <property type="match status" value="1"/>
</dbReference>
<accession>A0A8J1IP38</accession>
<sequence length="354" mass="39117">MYPRITVSLLCLLLVSETPIAPEADHDAQLSRNINSTAALKDCSKVGANISCPNQKPGSQGESVEGAEYRNKSFIDKNQTIVTDLTDDTGVDSRPCWYTKTQKRKRSFNSDDKSGEDRILTGYINGSVLIPLNLTKGILQNTDITWKQQGNYTVIYIGKCNSSSCNVSHDHFKGRINIKNNTIEISHLRKNDSGEWKICSRFQNTSEKDPENYHLIVQEPPMAKSAVQGNPHKHSNATGDDTSSNKLIPLYVLLPVGLLIVIVIVIIVWVLKKKKKGFSVCFAKSRGQTGNNEVELEGVSKNIKGWSSHSMLANGVTTLGLVPLQKNLQRGSVQTASSSHPPIRPYTYPGHCRQ</sequence>
<organism evidence="4 5">
    <name type="scientific">Xenopus tropicalis</name>
    <name type="common">Western clawed frog</name>
    <name type="synonym">Silurana tropicalis</name>
    <dbReference type="NCBI Taxonomy" id="8364"/>
    <lineage>
        <taxon>Eukaryota</taxon>
        <taxon>Metazoa</taxon>
        <taxon>Chordata</taxon>
        <taxon>Craniata</taxon>
        <taxon>Vertebrata</taxon>
        <taxon>Euteleostomi</taxon>
        <taxon>Amphibia</taxon>
        <taxon>Batrachia</taxon>
        <taxon>Anura</taxon>
        <taxon>Pipoidea</taxon>
        <taxon>Pipidae</taxon>
        <taxon>Xenopodinae</taxon>
        <taxon>Xenopus</taxon>
        <taxon>Silurana</taxon>
    </lineage>
</organism>
<keyword evidence="3" id="KW-0732">Signal</keyword>
<evidence type="ECO:0000256" key="1">
    <source>
        <dbReference type="SAM" id="MobiDB-lite"/>
    </source>
</evidence>
<protein>
    <submittedName>
        <fullName evidence="5">Uncharacterized protein LOC116406735</fullName>
    </submittedName>
</protein>
<dbReference type="GeneID" id="116406735"/>
<dbReference type="KEGG" id="xtr:116406735"/>
<feature type="chain" id="PRO_5035256293" evidence="3">
    <location>
        <begin position="25"/>
        <end position="354"/>
    </location>
</feature>
<feature type="signal peptide" evidence="3">
    <location>
        <begin position="1"/>
        <end position="24"/>
    </location>
</feature>
<gene>
    <name evidence="5 6" type="primary">LOC116406735</name>
</gene>
<feature type="region of interest" description="Disordered" evidence="1">
    <location>
        <begin position="331"/>
        <end position="354"/>
    </location>
</feature>
<feature type="compositionally biased region" description="Polar residues" evidence="1">
    <location>
        <begin position="331"/>
        <end position="340"/>
    </location>
</feature>
<keyword evidence="2" id="KW-0812">Transmembrane</keyword>
<proteinExistence type="predicted"/>
<dbReference type="SUPFAM" id="SSF48726">
    <property type="entry name" value="Immunoglobulin"/>
    <property type="match status" value="1"/>
</dbReference>
<evidence type="ECO:0000256" key="3">
    <source>
        <dbReference type="SAM" id="SignalP"/>
    </source>
</evidence>
<reference evidence="5" key="1">
    <citation type="submission" date="2025-08" db="UniProtKB">
        <authorList>
            <consortium name="RefSeq"/>
        </authorList>
    </citation>
    <scope>IDENTIFICATION</scope>
    <source>
        <strain evidence="5">Nigerian</strain>
        <tissue evidence="5">Liver and blood</tissue>
    </source>
</reference>
<dbReference type="RefSeq" id="XP_031747354.1">
    <property type="nucleotide sequence ID" value="XM_031891494.1"/>
</dbReference>
<name>A0A8J1IP38_XENTR</name>
<evidence type="ECO:0000313" key="5">
    <source>
        <dbReference type="RefSeq" id="XP_031747354.1"/>
    </source>
</evidence>
<dbReference type="Xenbase" id="XB-GENE-29091903">
    <property type="gene designation" value="LOC116406735"/>
</dbReference>
<keyword evidence="4" id="KW-1185">Reference proteome</keyword>
<dbReference type="OrthoDB" id="10681587at2759"/>
<dbReference type="InterPro" id="IPR013783">
    <property type="entry name" value="Ig-like_fold"/>
</dbReference>
<dbReference type="InterPro" id="IPR036179">
    <property type="entry name" value="Ig-like_dom_sf"/>
</dbReference>
<keyword evidence="2" id="KW-0472">Membrane</keyword>
<dbReference type="AGR" id="Xenbase:XB-GENE-29091903"/>
<feature type="transmembrane region" description="Helical" evidence="2">
    <location>
        <begin position="250"/>
        <end position="271"/>
    </location>
</feature>